<dbReference type="Proteomes" id="UP000038010">
    <property type="component" value="Unassembled WGS sequence"/>
</dbReference>
<proteinExistence type="predicted"/>
<dbReference type="RefSeq" id="XP_017999460.1">
    <property type="nucleotide sequence ID" value="XM_018145146.1"/>
</dbReference>
<evidence type="ECO:0000313" key="2">
    <source>
        <dbReference type="EMBL" id="KPI39497.1"/>
    </source>
</evidence>
<comment type="caution">
    <text evidence="2">The sequence shown here is derived from an EMBL/GenBank/DDBJ whole genome shotgun (WGS) entry which is preliminary data.</text>
</comment>
<feature type="compositionally biased region" description="Polar residues" evidence="1">
    <location>
        <begin position="37"/>
        <end position="48"/>
    </location>
</feature>
<accession>A0A0N1H3L2</accession>
<protein>
    <submittedName>
        <fullName evidence="2">Uncharacterized protein</fullName>
    </submittedName>
</protein>
<dbReference type="AlphaFoldDB" id="A0A0N1H3L2"/>
<dbReference type="VEuPathDB" id="FungiDB:AB675_4970"/>
<dbReference type="GeneID" id="28737026"/>
<evidence type="ECO:0000256" key="1">
    <source>
        <dbReference type="SAM" id="MobiDB-lite"/>
    </source>
</evidence>
<evidence type="ECO:0000313" key="3">
    <source>
        <dbReference type="Proteomes" id="UP000038010"/>
    </source>
</evidence>
<gene>
    <name evidence="2" type="ORF">AB675_4970</name>
</gene>
<feature type="region of interest" description="Disordered" evidence="1">
    <location>
        <begin position="31"/>
        <end position="107"/>
    </location>
</feature>
<reference evidence="2 3" key="1">
    <citation type="submission" date="2015-06" db="EMBL/GenBank/DDBJ databases">
        <title>Draft genome of the ant-associated black yeast Phialophora attae CBS 131958.</title>
        <authorList>
            <person name="Moreno L.F."/>
            <person name="Stielow B.J."/>
            <person name="de Hoog S."/>
            <person name="Vicente V.A."/>
            <person name="Weiss V.A."/>
            <person name="de Vries M."/>
            <person name="Cruz L.M."/>
            <person name="Souza E.M."/>
        </authorList>
    </citation>
    <scope>NUCLEOTIDE SEQUENCE [LARGE SCALE GENOMIC DNA]</scope>
    <source>
        <strain evidence="2 3">CBS 131958</strain>
    </source>
</reference>
<sequence length="107" mass="11704">MVLEVLIIGGVVYYFAHKRHEKKKARLAAEAAAANAGNPSNQQYLPTSSRDKGNEADGYSDLPSYGDARRQRPPVYEQTGGALPAYEERGAVVNEKSPLVNVNEQSR</sequence>
<organism evidence="2 3">
    <name type="scientific">Cyphellophora attinorum</name>
    <dbReference type="NCBI Taxonomy" id="1664694"/>
    <lineage>
        <taxon>Eukaryota</taxon>
        <taxon>Fungi</taxon>
        <taxon>Dikarya</taxon>
        <taxon>Ascomycota</taxon>
        <taxon>Pezizomycotina</taxon>
        <taxon>Eurotiomycetes</taxon>
        <taxon>Chaetothyriomycetidae</taxon>
        <taxon>Chaetothyriales</taxon>
        <taxon>Cyphellophoraceae</taxon>
        <taxon>Cyphellophora</taxon>
    </lineage>
</organism>
<keyword evidence="3" id="KW-1185">Reference proteome</keyword>
<name>A0A0N1H3L2_9EURO</name>
<dbReference type="EMBL" id="LFJN01000015">
    <property type="protein sequence ID" value="KPI39497.1"/>
    <property type="molecule type" value="Genomic_DNA"/>
</dbReference>